<dbReference type="PANTHER" id="PTHR15715">
    <property type="entry name" value="CENTROSOMAL PROTEIN OF 170 KDA"/>
    <property type="match status" value="1"/>
</dbReference>
<gene>
    <name evidence="2" type="ORF">GYMLUDRAFT_263766</name>
</gene>
<dbReference type="InterPro" id="IPR008984">
    <property type="entry name" value="SMAD_FHA_dom_sf"/>
</dbReference>
<organism evidence="2 3">
    <name type="scientific">Collybiopsis luxurians FD-317 M1</name>
    <dbReference type="NCBI Taxonomy" id="944289"/>
    <lineage>
        <taxon>Eukaryota</taxon>
        <taxon>Fungi</taxon>
        <taxon>Dikarya</taxon>
        <taxon>Basidiomycota</taxon>
        <taxon>Agaricomycotina</taxon>
        <taxon>Agaricomycetes</taxon>
        <taxon>Agaricomycetidae</taxon>
        <taxon>Agaricales</taxon>
        <taxon>Marasmiineae</taxon>
        <taxon>Omphalotaceae</taxon>
        <taxon>Collybiopsis</taxon>
        <taxon>Collybiopsis luxurians</taxon>
    </lineage>
</organism>
<sequence length="149" mass="16260">MTITLTLTPTQHSLSFTPKSISLRIGEPIVLGRQGIFEDSFKEESPNNGYFSTGFGCLNSVSREHALVWVDHEGKVFIQDLNSSNGTYINGVRLASQQPTPLKMDDVLRLGISLRVDQVDVEMTPVIARVAFGPQSNVGQTSLPNGQAE</sequence>
<feature type="domain" description="FHA" evidence="1">
    <location>
        <begin position="29"/>
        <end position="94"/>
    </location>
</feature>
<dbReference type="InterPro" id="IPR000253">
    <property type="entry name" value="FHA_dom"/>
</dbReference>
<dbReference type="EMBL" id="KN834799">
    <property type="protein sequence ID" value="KIK56286.1"/>
    <property type="molecule type" value="Genomic_DNA"/>
</dbReference>
<dbReference type="Gene3D" id="2.60.200.20">
    <property type="match status" value="1"/>
</dbReference>
<evidence type="ECO:0000313" key="2">
    <source>
        <dbReference type="EMBL" id="KIK56286.1"/>
    </source>
</evidence>
<dbReference type="GO" id="GO:0005737">
    <property type="term" value="C:cytoplasm"/>
    <property type="evidence" value="ECO:0007669"/>
    <property type="project" value="TreeGrafter"/>
</dbReference>
<dbReference type="Proteomes" id="UP000053593">
    <property type="component" value="Unassembled WGS sequence"/>
</dbReference>
<dbReference type="SMART" id="SM00240">
    <property type="entry name" value="FHA"/>
    <property type="match status" value="1"/>
</dbReference>
<protein>
    <recommendedName>
        <fullName evidence="1">FHA domain-containing protein</fullName>
    </recommendedName>
</protein>
<evidence type="ECO:0000259" key="1">
    <source>
        <dbReference type="PROSITE" id="PS50006"/>
    </source>
</evidence>
<proteinExistence type="predicted"/>
<dbReference type="AlphaFoldDB" id="A0A0D0BMW6"/>
<name>A0A0D0BMW6_9AGAR</name>
<dbReference type="Pfam" id="PF00498">
    <property type="entry name" value="FHA"/>
    <property type="match status" value="1"/>
</dbReference>
<keyword evidence="3" id="KW-1185">Reference proteome</keyword>
<dbReference type="InterPro" id="IPR051176">
    <property type="entry name" value="Cent_Immune-Sig_Mod"/>
</dbReference>
<dbReference type="OrthoDB" id="687730at2759"/>
<reference evidence="2 3" key="1">
    <citation type="submission" date="2014-04" db="EMBL/GenBank/DDBJ databases">
        <title>Evolutionary Origins and Diversification of the Mycorrhizal Mutualists.</title>
        <authorList>
            <consortium name="DOE Joint Genome Institute"/>
            <consortium name="Mycorrhizal Genomics Consortium"/>
            <person name="Kohler A."/>
            <person name="Kuo A."/>
            <person name="Nagy L.G."/>
            <person name="Floudas D."/>
            <person name="Copeland A."/>
            <person name="Barry K.W."/>
            <person name="Cichocki N."/>
            <person name="Veneault-Fourrey C."/>
            <person name="LaButti K."/>
            <person name="Lindquist E.A."/>
            <person name="Lipzen A."/>
            <person name="Lundell T."/>
            <person name="Morin E."/>
            <person name="Murat C."/>
            <person name="Riley R."/>
            <person name="Ohm R."/>
            <person name="Sun H."/>
            <person name="Tunlid A."/>
            <person name="Henrissat B."/>
            <person name="Grigoriev I.V."/>
            <person name="Hibbett D.S."/>
            <person name="Martin F."/>
        </authorList>
    </citation>
    <scope>NUCLEOTIDE SEQUENCE [LARGE SCALE GENOMIC DNA]</scope>
    <source>
        <strain evidence="2 3">FD-317 M1</strain>
    </source>
</reference>
<dbReference type="HOGENOM" id="CLU_1749873_0_0_1"/>
<dbReference type="PROSITE" id="PS50006">
    <property type="entry name" value="FHA_DOMAIN"/>
    <property type="match status" value="1"/>
</dbReference>
<accession>A0A0D0BMW6</accession>
<evidence type="ECO:0000313" key="3">
    <source>
        <dbReference type="Proteomes" id="UP000053593"/>
    </source>
</evidence>
<dbReference type="SUPFAM" id="SSF49879">
    <property type="entry name" value="SMAD/FHA domain"/>
    <property type="match status" value="1"/>
</dbReference>
<dbReference type="PANTHER" id="PTHR15715:SF37">
    <property type="entry name" value="LD47843P"/>
    <property type="match status" value="1"/>
</dbReference>